<dbReference type="InterPro" id="IPR025312">
    <property type="entry name" value="DUF4216"/>
</dbReference>
<evidence type="ECO:0000259" key="2">
    <source>
        <dbReference type="Pfam" id="PF13952"/>
    </source>
</evidence>
<dbReference type="OrthoDB" id="1878503at2759"/>
<reference evidence="3 4" key="1">
    <citation type="submission" date="2019-08" db="EMBL/GenBank/DDBJ databases">
        <title>Draft genome sequences of two oriental melons (Cucumis melo L. var makuwa).</title>
        <authorList>
            <person name="Kwon S.-Y."/>
        </authorList>
    </citation>
    <scope>NUCLEOTIDE SEQUENCE [LARGE SCALE GENOMIC DNA]</scope>
    <source>
        <strain evidence="4">cv. SW 3</strain>
        <tissue evidence="3">Leaf</tissue>
    </source>
</reference>
<dbReference type="InterPro" id="IPR004242">
    <property type="entry name" value="Transposase_21"/>
</dbReference>
<feature type="region of interest" description="Disordered" evidence="1">
    <location>
        <begin position="939"/>
        <end position="961"/>
    </location>
</feature>
<dbReference type="Pfam" id="PF02992">
    <property type="entry name" value="Transposase_21"/>
    <property type="match status" value="1"/>
</dbReference>
<evidence type="ECO:0000313" key="3">
    <source>
        <dbReference type="EMBL" id="KAA0045598.1"/>
    </source>
</evidence>
<dbReference type="PANTHER" id="PTHR48258">
    <property type="entry name" value="DUF4218 DOMAIN-CONTAINING PROTEIN-RELATED"/>
    <property type="match status" value="1"/>
</dbReference>
<dbReference type="Proteomes" id="UP000321393">
    <property type="component" value="Unassembled WGS sequence"/>
</dbReference>
<dbReference type="Pfam" id="PF03004">
    <property type="entry name" value="Transposase_24"/>
    <property type="match status" value="1"/>
</dbReference>
<name>A0A5A7TRX4_CUCMM</name>
<protein>
    <recommendedName>
        <fullName evidence="2">DUF4216 domain-containing protein</fullName>
    </recommendedName>
</protein>
<accession>A0A5A7TRX4</accession>
<dbReference type="Pfam" id="PF13952">
    <property type="entry name" value="DUF4216"/>
    <property type="match status" value="1"/>
</dbReference>
<evidence type="ECO:0000256" key="1">
    <source>
        <dbReference type="SAM" id="MobiDB-lite"/>
    </source>
</evidence>
<feature type="domain" description="DUF4216" evidence="2">
    <location>
        <begin position="538"/>
        <end position="609"/>
    </location>
</feature>
<dbReference type="InterPro" id="IPR004252">
    <property type="entry name" value="Probable_transposase_24"/>
</dbReference>
<dbReference type="AlphaFoldDB" id="A0A5A7TRX4"/>
<organism evidence="3 4">
    <name type="scientific">Cucumis melo var. makuwa</name>
    <name type="common">Oriental melon</name>
    <dbReference type="NCBI Taxonomy" id="1194695"/>
    <lineage>
        <taxon>Eukaryota</taxon>
        <taxon>Viridiplantae</taxon>
        <taxon>Streptophyta</taxon>
        <taxon>Embryophyta</taxon>
        <taxon>Tracheophyta</taxon>
        <taxon>Spermatophyta</taxon>
        <taxon>Magnoliopsida</taxon>
        <taxon>eudicotyledons</taxon>
        <taxon>Gunneridae</taxon>
        <taxon>Pentapetalae</taxon>
        <taxon>rosids</taxon>
        <taxon>fabids</taxon>
        <taxon>Cucurbitales</taxon>
        <taxon>Cucurbitaceae</taxon>
        <taxon>Benincaseae</taxon>
        <taxon>Cucumis</taxon>
    </lineage>
</organism>
<evidence type="ECO:0000313" key="4">
    <source>
        <dbReference type="Proteomes" id="UP000321393"/>
    </source>
</evidence>
<dbReference type="PANTHER" id="PTHR48258:SF6">
    <property type="entry name" value="LEUCINE-RICH REPEAT DOMAIN, L DOMAIN-CONTAINING PROTEIN"/>
    <property type="match status" value="1"/>
</dbReference>
<comment type="caution">
    <text evidence="3">The sequence shown here is derived from an EMBL/GenBank/DDBJ whole genome shotgun (WGS) entry which is preliminary data.</text>
</comment>
<sequence length="987" mass="114974">MTQTLDGVERHLFTYGISSVYNKWVYHGEATNLARFEPGATSSEGDTLSREANVGDEDDDILDLLNDLQGSMITREEDFDDGDGFDDEFPEDVDEMDTSNIFEELMKEARNPLYHGCTKFSSLNFLVKLMHIKVLNNWSNKSFDMLLELLKDAFPVADAAGWKHFDKEFSQFASEPRNVRLGLASDGFNPFGNMSTAYSMWPVVLIPYNLPPWKCMKESNFFMSLLVPGPKSPGKELDVYLQPLIDELKELWNNGVRTFDCTDEEYFRLHACLLWTINDFPAYGDLSGWSTKGYQACPTCKEDTSSFGIKGKISFMGHRRYLSSDHIWRRSRQHDGKFERRPPPVVMNGDEILQQVNSINFPVLRIETRFNRNPRNDDSMNRQLGCGDFDVFKQNVRPMGESVVRTLSEDEKRMCHWYVLNNCCQIESYRREHLSLINTRGEDVLDLFRRHQLEFPNWFRTHMYSLRERGEASDDLYSIALGPINEVRTYSGCFVNGLRFHSIERDNRRTTQNSGIMAYGETKADETNYYGVLQEVLDLEYLKCRRVCLFKCNWFDTDVKKNKFRCDLGFKIINTSRFWYTDDPYILATQAVQVFYIDDPKLRSNWKIVQIVQNKQVWDIPESEEVEDDRFELLEACSSIGVDESIHDIPFCRGDVEPTVVDHKETENQDQSRIDDDFINDETEQLQSSDSDGRGVRGYGRNIELDKFVEKHGKIKIEINEEEGKPVTTFAPKIALGIGTAVRNTIPLSCENWKAVPMGVRELVIDWLETHFEFDPTNMVVRKYLEEKMQNTFREFRADLHKYYCQFDDLVEARANPRNRITHEDWNMMCDRWETDAWKKKRETNKRSHSAVKFNHVTGAKSFLQVRHELKKKKGYDVDEIEVFHETHFREKEGWNNDKAKDAYLEMQRIIRESTEAGVQTISTAKACEFVLGSRSMQTVNPRSGESLRSNVSSTREKEKNEMAYLKEANEKLTHELAKWEQSYGSQ</sequence>
<dbReference type="EMBL" id="SSTE01014401">
    <property type="protein sequence ID" value="KAA0045598.1"/>
    <property type="molecule type" value="Genomic_DNA"/>
</dbReference>
<feature type="compositionally biased region" description="Polar residues" evidence="1">
    <location>
        <begin position="939"/>
        <end position="954"/>
    </location>
</feature>
<gene>
    <name evidence="3" type="ORF">E6C27_scaffold243G001040</name>
</gene>
<proteinExistence type="predicted"/>